<evidence type="ECO:0000313" key="3">
    <source>
        <dbReference type="Proteomes" id="UP000838763"/>
    </source>
</evidence>
<protein>
    <submittedName>
        <fullName evidence="2">Uncharacterized protein</fullName>
    </submittedName>
</protein>
<dbReference type="AlphaFoldDB" id="A0A9P1M7I7"/>
<dbReference type="InterPro" id="IPR008928">
    <property type="entry name" value="6-hairpin_glycosidase_sf"/>
</dbReference>
<sequence length="567" mass="63546">MKPLLFACFAASASAAIDRLAVVRAFNPERTASSDETPLQVGNGNFAFGADITGLQTFKPFASMSTWAWHSFALPKAENQTSPEDFRGVEWDTHGRPVAYNQPNEEQPELSNWLRENPHRLNLDHCRSQLRHHRRHHRLDLLASGDLFLFLDFPYPTKDKFNAPFVGVYNQTDLHSTDLVESSDSAAEVRHTLDEAEYSVFLRWEGNATVSAPEDGSHRYFLRTEGGGSGSVLKLTVTFAERDVFAESVPPSVINIAEEAEIWWGNFWQGGAFVDLTATDAEDAWELQKRVVLSQYLIAVNSASDLPPQESGLVNNGWFGKFHQPHPMYFAELERRRAAAVSPEEEAVVLAKWDDILSITADFMASFAWWNETSEFYDLGAPMYPASENTDPKVTRNPTFELAYWRFGLDIAIQWKEHLAVPAPDEWIDVRDFLAPLPIVDGTFPVYEGIPDMWLDLDAVRRTAEHIKEFWDLDQSFGWDFPMLAMNSLRLGEVADAVEYLLHPTFAFDDAGYPIGGTRVPTPYFPSSSSLLVAVAMMAGGWEGAEGPISPKRGKQSLQGLALLCEA</sequence>
<feature type="signal peptide" evidence="1">
    <location>
        <begin position="1"/>
        <end position="15"/>
    </location>
</feature>
<name>A0A9P1M7I7_9PEZI</name>
<dbReference type="GO" id="GO:0005975">
    <property type="term" value="P:carbohydrate metabolic process"/>
    <property type="evidence" value="ECO:0007669"/>
    <property type="project" value="InterPro"/>
</dbReference>
<evidence type="ECO:0000256" key="1">
    <source>
        <dbReference type="SAM" id="SignalP"/>
    </source>
</evidence>
<reference evidence="2" key="1">
    <citation type="submission" date="2022-11" db="EMBL/GenBank/DDBJ databases">
        <authorList>
            <person name="Scott C."/>
            <person name="Bruce N."/>
        </authorList>
    </citation>
    <scope>NUCLEOTIDE SEQUENCE</scope>
</reference>
<keyword evidence="1" id="KW-0732">Signal</keyword>
<dbReference type="SUPFAM" id="SSF48208">
    <property type="entry name" value="Six-hairpin glycosidases"/>
    <property type="match status" value="1"/>
</dbReference>
<dbReference type="EMBL" id="CALLCH030000005">
    <property type="protein sequence ID" value="CAI4212547.1"/>
    <property type="molecule type" value="Genomic_DNA"/>
</dbReference>
<accession>A0A9P1M7I7</accession>
<keyword evidence="3" id="KW-1185">Reference proteome</keyword>
<feature type="chain" id="PRO_5040443195" evidence="1">
    <location>
        <begin position="16"/>
        <end position="567"/>
    </location>
</feature>
<dbReference type="OrthoDB" id="3534988at2759"/>
<proteinExistence type="predicted"/>
<comment type="caution">
    <text evidence="2">The sequence shown here is derived from an EMBL/GenBank/DDBJ whole genome shotgun (WGS) entry which is preliminary data.</text>
</comment>
<gene>
    <name evidence="2" type="ORF">PPNO1_LOCUS2304</name>
</gene>
<dbReference type="Proteomes" id="UP000838763">
    <property type="component" value="Unassembled WGS sequence"/>
</dbReference>
<evidence type="ECO:0000313" key="2">
    <source>
        <dbReference type="EMBL" id="CAI4212547.1"/>
    </source>
</evidence>
<organism evidence="2 3">
    <name type="scientific">Parascedosporium putredinis</name>
    <dbReference type="NCBI Taxonomy" id="1442378"/>
    <lineage>
        <taxon>Eukaryota</taxon>
        <taxon>Fungi</taxon>
        <taxon>Dikarya</taxon>
        <taxon>Ascomycota</taxon>
        <taxon>Pezizomycotina</taxon>
        <taxon>Sordariomycetes</taxon>
        <taxon>Hypocreomycetidae</taxon>
        <taxon>Microascales</taxon>
        <taxon>Microascaceae</taxon>
        <taxon>Parascedosporium</taxon>
    </lineage>
</organism>